<evidence type="ECO:0000256" key="1">
    <source>
        <dbReference type="SAM" id="MobiDB-lite"/>
    </source>
</evidence>
<dbReference type="GeneID" id="172256"/>
<feature type="transmembrane region" description="Helical" evidence="2">
    <location>
        <begin position="425"/>
        <end position="454"/>
    </location>
</feature>
<dbReference type="GO" id="GO:0042765">
    <property type="term" value="C:GPI-anchor transamidase complex"/>
    <property type="evidence" value="ECO:0007669"/>
    <property type="project" value="InterPro"/>
</dbReference>
<dbReference type="WormBase" id="F33D11.9c">
    <property type="protein sequence ID" value="CE51285"/>
    <property type="gene ID" value="WBGene00018006"/>
    <property type="gene designation" value="gpaa-1"/>
</dbReference>
<keyword evidence="2" id="KW-0472">Membrane</keyword>
<evidence type="ECO:0000313" key="5">
    <source>
        <dbReference type="WormBase" id="F33D11.9c"/>
    </source>
</evidence>
<feature type="transmembrane region" description="Helical" evidence="2">
    <location>
        <begin position="474"/>
        <end position="495"/>
    </location>
</feature>
<keyword evidence="2" id="KW-0812">Transmembrane</keyword>
<dbReference type="SMR" id="A0A131MBA2"/>
<dbReference type="RefSeq" id="NP_001309523.1">
    <property type="nucleotide sequence ID" value="NM_001322677.3"/>
</dbReference>
<reference evidence="3 4" key="1">
    <citation type="journal article" date="1998" name="Science">
        <title>Genome sequence of the nematode C. elegans: a platform for investigating biology.</title>
        <authorList>
            <consortium name="The C. elegans sequencing consortium"/>
            <person name="Sulson J.E."/>
            <person name="Waterston R."/>
        </authorList>
    </citation>
    <scope>NUCLEOTIDE SEQUENCE [LARGE SCALE GENOMIC DNA]</scope>
    <source>
        <strain evidence="3 4">Bristol N2</strain>
    </source>
</reference>
<feature type="transmembrane region" description="Helical" evidence="2">
    <location>
        <begin position="507"/>
        <end position="530"/>
    </location>
</feature>
<dbReference type="AlphaFoldDB" id="A0A131MBA2"/>
<dbReference type="PANTHER" id="PTHR13304:SF0">
    <property type="entry name" value="GLYCOSYLPHOSPHATIDYLINOSITOL ANCHOR ATTACHMENT 1 PROTEIN"/>
    <property type="match status" value="1"/>
</dbReference>
<dbReference type="Proteomes" id="UP000001940">
    <property type="component" value="Chromosome I"/>
</dbReference>
<feature type="region of interest" description="Disordered" evidence="1">
    <location>
        <begin position="589"/>
        <end position="623"/>
    </location>
</feature>
<proteinExistence type="evidence at protein level"/>
<evidence type="ECO:0000256" key="2">
    <source>
        <dbReference type="SAM" id="Phobius"/>
    </source>
</evidence>
<sequence length="623" mass="70297">MENLLKFTNKKLKLLEMALEISKDGGTTRPKILDKILKFRKVALIIAYIGAYLSAQWLFDPVNMEVTRISEHSLMPGLVTPKFDKSGIAIQLYRRFSDLPKSKSQQELIHTIFSDLGLECFTHKWRSKVAGNPMNGENVYGFIRGPRNDGAEAQMIVVQLGRSEKSRRMMSRMLAFVDYAKDQVYWARDIVIVFVDGGEKNDSIEKAAFALDAFLLKYQKIEALNSKKSITVEADEIQAQTGALIGGVVYDLSGMAVKGQHIVNIQTNGLNGQQVNLDVFNGITKIADSKHHSRVAIFGTLHRHSNPYMEYSPFIVPMRALYTQAFISIEGIHSVLGKYGVQGLTVGLSHDYSEKQTGQFIEEVSRMLNNVLERLHQSYFMYVLADDLHFSSIAMYIIPLTILVSPLVISAYFEWTKIQEFQFPVVHLAFHVLGFFYYIATTYVFQTIGTTFVLQWMQWPFVGIDGCDGQFTPSWSLINSFLIFFMIPLGPYVFLKTRSIFRSSVLAILNPISVLAFVAINIPGMFGQLFPTISQDSWLAAAQSIALTAIREDVEFKVNHFFLLCCFGYPIWNMLFACSMRYGPEPQGSLGIFGNGSDDDDGDDDDGPQKTNRGHSTKKNKRE</sequence>
<keyword evidence="4" id="KW-1185">Reference proteome</keyword>
<feature type="transmembrane region" description="Helical" evidence="2">
    <location>
        <begin position="393"/>
        <end position="413"/>
    </location>
</feature>
<feature type="transmembrane region" description="Helical" evidence="2">
    <location>
        <begin position="561"/>
        <end position="580"/>
    </location>
</feature>
<dbReference type="CTD" id="172256"/>
<dbReference type="InterPro" id="IPR007246">
    <property type="entry name" value="Gaa1"/>
</dbReference>
<organism evidence="3 4">
    <name type="scientific">Caenorhabditis elegans</name>
    <dbReference type="NCBI Taxonomy" id="6239"/>
    <lineage>
        <taxon>Eukaryota</taxon>
        <taxon>Metazoa</taxon>
        <taxon>Ecdysozoa</taxon>
        <taxon>Nematoda</taxon>
        <taxon>Chromadorea</taxon>
        <taxon>Rhabditida</taxon>
        <taxon>Rhabditina</taxon>
        <taxon>Rhabditomorpha</taxon>
        <taxon>Rhabditoidea</taxon>
        <taxon>Rhabditidae</taxon>
        <taxon>Peloderinae</taxon>
        <taxon>Caenorhabditis</taxon>
    </lineage>
</organism>
<dbReference type="ExpressionAtlas" id="A0A131MBA2">
    <property type="expression patterns" value="baseline and differential"/>
</dbReference>
<feature type="compositionally biased region" description="Acidic residues" evidence="1">
    <location>
        <begin position="597"/>
        <end position="606"/>
    </location>
</feature>
<dbReference type="EMBL" id="BX284601">
    <property type="protein sequence ID" value="CZR14436.1"/>
    <property type="molecule type" value="Genomic_DNA"/>
</dbReference>
<accession>A0A131MBA2</accession>
<keyword evidence="2" id="KW-1133">Transmembrane helix</keyword>
<feature type="compositionally biased region" description="Basic residues" evidence="1">
    <location>
        <begin position="612"/>
        <end position="623"/>
    </location>
</feature>
<dbReference type="PANTHER" id="PTHR13304">
    <property type="entry name" value="GLYCOSYLPHOSPHATIDYLINOSITOL ANCHOR ATTACHMENT 1 PROTEIN"/>
    <property type="match status" value="1"/>
</dbReference>
<dbReference type="OrthoDB" id="445301at2759"/>
<feature type="transmembrane region" description="Helical" evidence="2">
    <location>
        <begin position="39"/>
        <end position="59"/>
    </location>
</feature>
<dbReference type="Pfam" id="PF04114">
    <property type="entry name" value="Gaa1"/>
    <property type="match status" value="1"/>
</dbReference>
<evidence type="ECO:0000313" key="3">
    <source>
        <dbReference type="EMBL" id="CZR14436.1"/>
    </source>
</evidence>
<protein>
    <submittedName>
        <fullName evidence="3">Chitin synthase</fullName>
    </submittedName>
</protein>
<dbReference type="Bgee" id="WBGene00018006">
    <property type="expression patterns" value="Expressed in embryo and 4 other cell types or tissues"/>
</dbReference>
<keyword evidence="6" id="KW-1267">Proteomics identification</keyword>
<name>A0A131MBA2_CAEEL</name>
<evidence type="ECO:0000313" key="4">
    <source>
        <dbReference type="Proteomes" id="UP000001940"/>
    </source>
</evidence>
<evidence type="ECO:0007829" key="6">
    <source>
        <dbReference type="PeptideAtlas" id="A0A131MBA2"/>
    </source>
</evidence>
<dbReference type="AGR" id="WB:WBGene00018006"/>
<dbReference type="KEGG" id="cel:CELE_F33D11.9"/>
<gene>
    <name evidence="3 5" type="primary">gpaa-1</name>
    <name evidence="5" type="synonym">hpo-3</name>
    <name evidence="3" type="ORF">CELE_F33D11.9</name>
    <name evidence="5" type="ORF">F33D11.9</name>
</gene>